<keyword evidence="4" id="KW-0676">Redox-active center</keyword>
<evidence type="ECO:0000259" key="5">
    <source>
        <dbReference type="PROSITE" id="PS51352"/>
    </source>
</evidence>
<dbReference type="PROSITE" id="PS51352">
    <property type="entry name" value="THIOREDOXIN_2"/>
    <property type="match status" value="1"/>
</dbReference>
<dbReference type="InterPro" id="IPR017937">
    <property type="entry name" value="Thioredoxin_CS"/>
</dbReference>
<dbReference type="InterPro" id="IPR050553">
    <property type="entry name" value="Thioredoxin_ResA/DsbE_sf"/>
</dbReference>
<dbReference type="PROSITE" id="PS00194">
    <property type="entry name" value="THIOREDOXIN_1"/>
    <property type="match status" value="1"/>
</dbReference>
<sequence length="466" mass="54864">MKIIYFSFIVSLFILQSLFSIETKDLTADFILEKNDTLTKSIVLDDAENEFIGFSRFSREAKKELSFKVNIKNSKIFRIYSTSPQTIPLTIYVTPGDEITFKTVNNFLIFKGKNAKYYNFYGQLLQAGIKYPIYLPEMKLTKFKKDCFNIYNKKILFLEKYCKNNIVSDAFFSRFKKVLFFEYLNWILIPKKQIIENPTYLSDIKIDFFIHKNLQDDICYNLALMKYVSYISIVKSNKVEYSKELLMFQLNFIEKKLDGNVKEYAITKTLIDFFNNLNPALTETLIDSITKYSKMIKNETYISLLKKVSENLKTFKFKLPVEILNSTVIDTNSNVHTIDEVLNLEKNAIKVIDFWASWCAPCVSDLKETNQFRNYLINNNVTIIYMSIDENKSDWIKRISQLENYNIQKNQYLINKTKFSIADYLNVKQIPRYVILNKENEVVMVNAPSLKDSLNYKKIITDFKSK</sequence>
<evidence type="ECO:0000256" key="1">
    <source>
        <dbReference type="ARBA" id="ARBA00004196"/>
    </source>
</evidence>
<dbReference type="RefSeq" id="WP_309531375.1">
    <property type="nucleotide sequence ID" value="NZ_CP133721.1"/>
</dbReference>
<evidence type="ECO:0000313" key="6">
    <source>
        <dbReference type="EMBL" id="WMW76990.1"/>
    </source>
</evidence>
<dbReference type="PANTHER" id="PTHR42852">
    <property type="entry name" value="THIOL:DISULFIDE INTERCHANGE PROTEIN DSBE"/>
    <property type="match status" value="1"/>
</dbReference>
<organism evidence="6 7">
    <name type="scientific">Flavobacterium nakdongensis</name>
    <dbReference type="NCBI Taxonomy" id="3073563"/>
    <lineage>
        <taxon>Bacteria</taxon>
        <taxon>Pseudomonadati</taxon>
        <taxon>Bacteroidota</taxon>
        <taxon>Flavobacteriia</taxon>
        <taxon>Flavobacteriales</taxon>
        <taxon>Flavobacteriaceae</taxon>
        <taxon>Flavobacterium</taxon>
    </lineage>
</organism>
<dbReference type="EMBL" id="CP133721">
    <property type="protein sequence ID" value="WMW76990.1"/>
    <property type="molecule type" value="Genomic_DNA"/>
</dbReference>
<dbReference type="SUPFAM" id="SSF52833">
    <property type="entry name" value="Thioredoxin-like"/>
    <property type="match status" value="1"/>
</dbReference>
<dbReference type="Proteomes" id="UP001180481">
    <property type="component" value="Chromosome"/>
</dbReference>
<evidence type="ECO:0000256" key="2">
    <source>
        <dbReference type="ARBA" id="ARBA00022748"/>
    </source>
</evidence>
<name>A0ABY9R9F9_9FLAO</name>
<keyword evidence="2" id="KW-0201">Cytochrome c-type biogenesis</keyword>
<evidence type="ECO:0000256" key="4">
    <source>
        <dbReference type="ARBA" id="ARBA00023284"/>
    </source>
</evidence>
<reference evidence="6" key="1">
    <citation type="submission" date="2023-09" db="EMBL/GenBank/DDBJ databases">
        <title>Flavobacterium sp. 20NA77.7 isolated from freshwater.</title>
        <authorList>
            <person name="Le V."/>
            <person name="Ko S.-R."/>
            <person name="Ahn C.-Y."/>
            <person name="Oh H.-M."/>
        </authorList>
    </citation>
    <scope>NUCLEOTIDE SEQUENCE</scope>
    <source>
        <strain evidence="6">20NA77.7</strain>
    </source>
</reference>
<dbReference type="PANTHER" id="PTHR42852:SF6">
    <property type="entry name" value="THIOL:DISULFIDE INTERCHANGE PROTEIN DSBE"/>
    <property type="match status" value="1"/>
</dbReference>
<dbReference type="Pfam" id="PF13905">
    <property type="entry name" value="Thioredoxin_8"/>
    <property type="match status" value="1"/>
</dbReference>
<dbReference type="Gene3D" id="3.40.30.10">
    <property type="entry name" value="Glutaredoxin"/>
    <property type="match status" value="1"/>
</dbReference>
<evidence type="ECO:0000313" key="7">
    <source>
        <dbReference type="Proteomes" id="UP001180481"/>
    </source>
</evidence>
<accession>A0ABY9R9F9</accession>
<gene>
    <name evidence="6" type="ORF">RF683_05685</name>
</gene>
<keyword evidence="7" id="KW-1185">Reference proteome</keyword>
<dbReference type="InterPro" id="IPR036249">
    <property type="entry name" value="Thioredoxin-like_sf"/>
</dbReference>
<keyword evidence="3" id="KW-1015">Disulfide bond</keyword>
<feature type="domain" description="Thioredoxin" evidence="5">
    <location>
        <begin position="317"/>
        <end position="466"/>
    </location>
</feature>
<comment type="subcellular location">
    <subcellularLocation>
        <location evidence="1">Cell envelope</location>
    </subcellularLocation>
</comment>
<protein>
    <submittedName>
        <fullName evidence="6">Thioredoxin-like domain-containing protein</fullName>
    </submittedName>
</protein>
<dbReference type="InterPro" id="IPR013766">
    <property type="entry name" value="Thioredoxin_domain"/>
</dbReference>
<evidence type="ECO:0000256" key="3">
    <source>
        <dbReference type="ARBA" id="ARBA00023157"/>
    </source>
</evidence>
<proteinExistence type="predicted"/>
<dbReference type="InterPro" id="IPR012336">
    <property type="entry name" value="Thioredoxin-like_fold"/>
</dbReference>